<dbReference type="OrthoDB" id="7813104at2759"/>
<keyword evidence="7 14" id="KW-0653">Protein transport</keyword>
<dbReference type="Pfam" id="PF02953">
    <property type="entry name" value="zf-Tim10_DDP"/>
    <property type="match status" value="1"/>
</dbReference>
<comment type="subunit">
    <text evidence="13">Heterohexamer; composed of 3 copies of TIM8 and 3 copies of TIM13, named soluble 70 kDa complex. Associates with the TIM22 complex, whose core is composed of TIM22 and TIM54. Interacts with the transmembrane regions of multi-pass transmembrane proteins in transit.</text>
</comment>
<comment type="similarity">
    <text evidence="2 14">Belongs to the small Tim family.</text>
</comment>
<comment type="subcellular location">
    <subcellularLocation>
        <location evidence="1 14">Mitochondrion inner membrane</location>
        <topology evidence="1 14">Peripheral membrane protein</topology>
        <orientation evidence="1 14">Intermembrane side</orientation>
    </subcellularLocation>
</comment>
<protein>
    <recommendedName>
        <fullName evidence="14">Mitochondrial import inner membrane translocase subunit</fullName>
    </recommendedName>
</protein>
<comment type="function">
    <text evidence="12">Mitochondrial intermembrane chaperone that participates in the import and insertion of some multi-pass transmembrane proteins into the mitochondrial inner membrane. Also required for the transfer of beta-barrel precursors from the TOM complex to the sorting and assembly machinery (SAM complex) of the outer membrane. Acts as a chaperone-like protein that protects the hydrophobic precursors from aggregation and guide them through the mitochondrial intermembrane space. The TIM8-TIM13 complex is non essential and only mediates the import of few proteins, while the predominant TIM9-TIM10 70 kDa complex is crucial and mediates the import of much more proteins.</text>
</comment>
<evidence type="ECO:0000256" key="1">
    <source>
        <dbReference type="ARBA" id="ARBA00004137"/>
    </source>
</evidence>
<comment type="caution">
    <text evidence="17">The sequence shown here is derived from an EMBL/GenBank/DDBJ whole genome shotgun (WGS) entry which is preliminary data.</text>
</comment>
<evidence type="ECO:0000256" key="5">
    <source>
        <dbReference type="ARBA" id="ARBA00022792"/>
    </source>
</evidence>
<dbReference type="FunFam" id="1.10.287.810:FF:000001">
    <property type="entry name" value="mitochondrial import inner membrane translocase subunit TIM13"/>
    <property type="match status" value="1"/>
</dbReference>
<evidence type="ECO:0000256" key="14">
    <source>
        <dbReference type="RuleBase" id="RU367043"/>
    </source>
</evidence>
<evidence type="ECO:0000256" key="6">
    <source>
        <dbReference type="ARBA" id="ARBA00022833"/>
    </source>
</evidence>
<evidence type="ECO:0000313" key="17">
    <source>
        <dbReference type="EMBL" id="KAJ5081949.1"/>
    </source>
</evidence>
<accession>A0A9W9EHK8</accession>
<evidence type="ECO:0000256" key="4">
    <source>
        <dbReference type="ARBA" id="ARBA00022723"/>
    </source>
</evidence>
<organism evidence="17 18">
    <name type="scientific">Penicillium alfredii</name>
    <dbReference type="NCBI Taxonomy" id="1506179"/>
    <lineage>
        <taxon>Eukaryota</taxon>
        <taxon>Fungi</taxon>
        <taxon>Dikarya</taxon>
        <taxon>Ascomycota</taxon>
        <taxon>Pezizomycotina</taxon>
        <taxon>Eurotiomycetes</taxon>
        <taxon>Eurotiomycetidae</taxon>
        <taxon>Eurotiales</taxon>
        <taxon>Aspergillaceae</taxon>
        <taxon>Penicillium</taxon>
    </lineage>
</organism>
<dbReference type="Proteomes" id="UP001141434">
    <property type="component" value="Unassembled WGS sequence"/>
</dbReference>
<sequence length="116" mass="12091">MSMFGSSSNKSSEDVKTALVRQLQQEAAMTNARALIGKINEHCFDACVPAPGSSLSSKESGCLSSCMEKYIAMWNITSRTYVARVGQESKRMGGQDASAIASMATGAPEGGSGVMG</sequence>
<dbReference type="GeneID" id="81399907"/>
<evidence type="ECO:0000256" key="13">
    <source>
        <dbReference type="ARBA" id="ARBA00025862"/>
    </source>
</evidence>
<keyword evidence="5 14" id="KW-0999">Mitochondrion inner membrane</keyword>
<evidence type="ECO:0000256" key="11">
    <source>
        <dbReference type="ARBA" id="ARBA00023186"/>
    </source>
</evidence>
<dbReference type="AlphaFoldDB" id="A0A9W9EHK8"/>
<feature type="domain" description="Tim10-like" evidence="16">
    <location>
        <begin position="22"/>
        <end position="81"/>
    </location>
</feature>
<keyword evidence="8 14" id="KW-0811">Translocation</keyword>
<dbReference type="Gene3D" id="1.10.287.810">
    <property type="entry name" value="Mitochondrial import inner membrane translocase subunit tim13 like domains"/>
    <property type="match status" value="1"/>
</dbReference>
<keyword evidence="18" id="KW-1185">Reference proteome</keyword>
<feature type="region of interest" description="Disordered" evidence="15">
    <location>
        <begin position="94"/>
        <end position="116"/>
    </location>
</feature>
<reference evidence="17" key="1">
    <citation type="submission" date="2022-11" db="EMBL/GenBank/DDBJ databases">
        <authorList>
            <person name="Petersen C."/>
        </authorList>
    </citation>
    <scope>NUCLEOTIDE SEQUENCE</scope>
    <source>
        <strain evidence="17">IBT 34128</strain>
    </source>
</reference>
<evidence type="ECO:0000256" key="2">
    <source>
        <dbReference type="ARBA" id="ARBA00006720"/>
    </source>
</evidence>
<keyword evidence="5 14" id="KW-0472">Membrane</keyword>
<keyword evidence="4" id="KW-0479">Metal-binding</keyword>
<reference evidence="17" key="2">
    <citation type="journal article" date="2023" name="IMA Fungus">
        <title>Comparative genomic study of the Penicillium genus elucidates a diverse pangenome and 15 lateral gene transfer events.</title>
        <authorList>
            <person name="Petersen C."/>
            <person name="Sorensen T."/>
            <person name="Nielsen M.R."/>
            <person name="Sondergaard T.E."/>
            <person name="Sorensen J.L."/>
            <person name="Fitzpatrick D.A."/>
            <person name="Frisvad J.C."/>
            <person name="Nielsen K.L."/>
        </authorList>
    </citation>
    <scope>NUCLEOTIDE SEQUENCE</scope>
    <source>
        <strain evidence="17">IBT 34128</strain>
    </source>
</reference>
<keyword evidence="10 14" id="KW-1015">Disulfide bond</keyword>
<name>A0A9W9EHK8_9EURO</name>
<dbReference type="GO" id="GO:0015031">
    <property type="term" value="P:protein transport"/>
    <property type="evidence" value="ECO:0007669"/>
    <property type="project" value="UniProtKB-KW"/>
</dbReference>
<dbReference type="GO" id="GO:0045039">
    <property type="term" value="P:protein insertion into mitochondrial inner membrane"/>
    <property type="evidence" value="ECO:0007669"/>
    <property type="project" value="UniProtKB-ARBA"/>
</dbReference>
<dbReference type="InterPro" id="IPR035427">
    <property type="entry name" value="Tim10-like_dom_sf"/>
</dbReference>
<keyword evidence="9 14" id="KW-0496">Mitochondrion</keyword>
<evidence type="ECO:0000256" key="10">
    <source>
        <dbReference type="ARBA" id="ARBA00023157"/>
    </source>
</evidence>
<evidence type="ECO:0000256" key="8">
    <source>
        <dbReference type="ARBA" id="ARBA00023010"/>
    </source>
</evidence>
<dbReference type="GO" id="GO:0042719">
    <property type="term" value="C:mitochondrial intermembrane space chaperone complex"/>
    <property type="evidence" value="ECO:0007669"/>
    <property type="project" value="UniProtKB-ARBA"/>
</dbReference>
<evidence type="ECO:0000256" key="3">
    <source>
        <dbReference type="ARBA" id="ARBA00022448"/>
    </source>
</evidence>
<dbReference type="GO" id="GO:0005743">
    <property type="term" value="C:mitochondrial inner membrane"/>
    <property type="evidence" value="ECO:0007669"/>
    <property type="project" value="UniProtKB-SubCell"/>
</dbReference>
<gene>
    <name evidence="17" type="ORF">NUU61_010213</name>
</gene>
<proteinExistence type="inferred from homology"/>
<evidence type="ECO:0000256" key="9">
    <source>
        <dbReference type="ARBA" id="ARBA00023128"/>
    </source>
</evidence>
<dbReference type="SUPFAM" id="SSF144122">
    <property type="entry name" value="Tim10-like"/>
    <property type="match status" value="1"/>
</dbReference>
<dbReference type="EMBL" id="JAPMSZ010000012">
    <property type="protein sequence ID" value="KAJ5081949.1"/>
    <property type="molecule type" value="Genomic_DNA"/>
</dbReference>
<evidence type="ECO:0000256" key="12">
    <source>
        <dbReference type="ARBA" id="ARBA00025151"/>
    </source>
</evidence>
<evidence type="ECO:0000256" key="15">
    <source>
        <dbReference type="SAM" id="MobiDB-lite"/>
    </source>
</evidence>
<comment type="domain">
    <text evidence="14">The twin CX3C motif contains 4 conserved Cys residues that form 2 disulfide bonds in the mitochondrial intermembrane space.</text>
</comment>
<dbReference type="GO" id="GO:0046872">
    <property type="term" value="F:metal ion binding"/>
    <property type="evidence" value="ECO:0007669"/>
    <property type="project" value="UniProtKB-KW"/>
</dbReference>
<evidence type="ECO:0000313" key="18">
    <source>
        <dbReference type="Proteomes" id="UP001141434"/>
    </source>
</evidence>
<keyword evidence="3 14" id="KW-0813">Transport</keyword>
<evidence type="ECO:0000259" key="16">
    <source>
        <dbReference type="Pfam" id="PF02953"/>
    </source>
</evidence>
<dbReference type="InterPro" id="IPR004217">
    <property type="entry name" value="Tim10-like"/>
</dbReference>
<keyword evidence="11 14" id="KW-0143">Chaperone</keyword>
<keyword evidence="6" id="KW-0862">Zinc</keyword>
<dbReference type="RefSeq" id="XP_056507236.1">
    <property type="nucleotide sequence ID" value="XM_056660738.1"/>
</dbReference>
<evidence type="ECO:0000256" key="7">
    <source>
        <dbReference type="ARBA" id="ARBA00022927"/>
    </source>
</evidence>